<dbReference type="SUPFAM" id="SSF56024">
    <property type="entry name" value="Phospholipase D/nuclease"/>
    <property type="match status" value="2"/>
</dbReference>
<evidence type="ECO:0000313" key="7">
    <source>
        <dbReference type="EMBL" id="PVA10676.1"/>
    </source>
</evidence>
<dbReference type="GO" id="GO:0032049">
    <property type="term" value="P:cardiolipin biosynthetic process"/>
    <property type="evidence" value="ECO:0007669"/>
    <property type="project" value="UniProtKB-ARBA"/>
</dbReference>
<dbReference type="Pfam" id="PF13091">
    <property type="entry name" value="PLDc_2"/>
    <property type="match status" value="2"/>
</dbReference>
<dbReference type="InterPro" id="IPR025202">
    <property type="entry name" value="PLD-like_dom"/>
</dbReference>
<evidence type="ECO:0000256" key="5">
    <source>
        <dbReference type="ARBA" id="ARBA00029594"/>
    </source>
</evidence>
<gene>
    <name evidence="7" type="ORF">DC366_07275</name>
</gene>
<keyword evidence="8" id="KW-1185">Reference proteome</keyword>
<dbReference type="PROSITE" id="PS50035">
    <property type="entry name" value="PLD"/>
    <property type="match status" value="2"/>
</dbReference>
<dbReference type="CDD" id="cd09113">
    <property type="entry name" value="PLDc_ymdC_like_2"/>
    <property type="match status" value="1"/>
</dbReference>
<keyword evidence="4" id="KW-0964">Secreted</keyword>
<sequence>MLTLLKYLLLAAALIAIAIIVARIVFALPTDRGAHGDALAPSENGPLAKGLGPLSDAHPGKTGVAALQNGADAFAARIILADAAVSSIDVQYYIWKADLTGALLLDAIKRAADRGVRVRLLLDDNGISGLDPQLSQLDAHPMAEVRLYNPFNLRRFKMLSYTFDFFRLNRRMHNKSFTVDNRVTIMGGRNVGDEYFGTGEVALYVDLDVLVVGDIVPRVSQDFDIYWNSPPVHPATPIVGEAGRNDAIADLVGRYEGTDQMQTYQSILESSDIVPKLTEGTLPLEWTKAVLVSDKPAKGQGLVRKKDLLVTRLKDAVGTINERFDGVSPYFVPGGIGMRNFIALEQGGVQVRMLTNSLEATDVVPVHAGYAKRRKDMLEAGVRLFELRRTGAPESATDKIGPFGSSGSSLHAKTFAVDGERIFVGSFNFDPRSISLNTEMGLLIDSEIMAARLHDAFDTGLGGLAWEVEDRDGDLVWIDPTAPDAAPLTTEPGGSLMRNLAVTIVGWLPVEWLL</sequence>
<name>A0A2T7G8E3_9RHOB</name>
<comment type="function">
    <text evidence="1">Could be a virulence factor.</text>
</comment>
<evidence type="ECO:0000256" key="2">
    <source>
        <dbReference type="ARBA" id="ARBA00004613"/>
    </source>
</evidence>
<comment type="caution">
    <text evidence="7">The sequence shown here is derived from an EMBL/GenBank/DDBJ whole genome shotgun (WGS) entry which is preliminary data.</text>
</comment>
<evidence type="ECO:0000313" key="8">
    <source>
        <dbReference type="Proteomes" id="UP000244446"/>
    </source>
</evidence>
<dbReference type="OrthoDB" id="9814092at2"/>
<dbReference type="SMART" id="SM00155">
    <property type="entry name" value="PLDc"/>
    <property type="match status" value="2"/>
</dbReference>
<accession>A0A2T7G8E3</accession>
<dbReference type="RefSeq" id="WP_108691535.1">
    <property type="nucleotide sequence ID" value="NZ_QCYH01000003.1"/>
</dbReference>
<proteinExistence type="predicted"/>
<comment type="subcellular location">
    <subcellularLocation>
        <location evidence="2">Secreted</location>
    </subcellularLocation>
</comment>
<feature type="domain" description="PLD phosphodiesterase" evidence="6">
    <location>
        <begin position="406"/>
        <end position="433"/>
    </location>
</feature>
<organism evidence="7 8">
    <name type="scientific">Pelagivirga sediminicola</name>
    <dbReference type="NCBI Taxonomy" id="2170575"/>
    <lineage>
        <taxon>Bacteria</taxon>
        <taxon>Pseudomonadati</taxon>
        <taxon>Pseudomonadota</taxon>
        <taxon>Alphaproteobacteria</taxon>
        <taxon>Rhodobacterales</taxon>
        <taxon>Paracoccaceae</taxon>
        <taxon>Pelagivirga</taxon>
    </lineage>
</organism>
<dbReference type="EMBL" id="QCYH01000003">
    <property type="protein sequence ID" value="PVA10676.1"/>
    <property type="molecule type" value="Genomic_DNA"/>
</dbReference>
<evidence type="ECO:0000259" key="6">
    <source>
        <dbReference type="PROSITE" id="PS50035"/>
    </source>
</evidence>
<dbReference type="AlphaFoldDB" id="A0A2T7G8E3"/>
<evidence type="ECO:0000256" key="4">
    <source>
        <dbReference type="ARBA" id="ARBA00022525"/>
    </source>
</evidence>
<dbReference type="PANTHER" id="PTHR21248:SF12">
    <property type="entry name" value="CARDIOLIPIN SYNTHASE C"/>
    <property type="match status" value="1"/>
</dbReference>
<evidence type="ECO:0000256" key="1">
    <source>
        <dbReference type="ARBA" id="ARBA00003145"/>
    </source>
</evidence>
<protein>
    <recommendedName>
        <fullName evidence="3">Phospholipase D</fullName>
    </recommendedName>
    <alternativeName>
        <fullName evidence="5">Choline phosphatase</fullName>
    </alternativeName>
</protein>
<dbReference type="GO" id="GO:0030572">
    <property type="term" value="F:phosphatidyltransferase activity"/>
    <property type="evidence" value="ECO:0007669"/>
    <property type="project" value="UniProtKB-ARBA"/>
</dbReference>
<dbReference type="Proteomes" id="UP000244446">
    <property type="component" value="Unassembled WGS sequence"/>
</dbReference>
<evidence type="ECO:0000256" key="3">
    <source>
        <dbReference type="ARBA" id="ARBA00018392"/>
    </source>
</evidence>
<dbReference type="Gene3D" id="3.30.870.10">
    <property type="entry name" value="Endonuclease Chain A"/>
    <property type="match status" value="2"/>
</dbReference>
<reference evidence="7 8" key="1">
    <citation type="submission" date="2018-04" db="EMBL/GenBank/DDBJ databases">
        <title>Pelagivirga bohaiensis gen. nov., sp. nov., a bacterium isolated from the Bohai Sea.</title>
        <authorList>
            <person name="Ji X."/>
        </authorList>
    </citation>
    <scope>NUCLEOTIDE SEQUENCE [LARGE SCALE GENOMIC DNA]</scope>
    <source>
        <strain evidence="7 8">BH-SD19</strain>
    </source>
</reference>
<dbReference type="PANTHER" id="PTHR21248">
    <property type="entry name" value="CARDIOLIPIN SYNTHASE"/>
    <property type="match status" value="1"/>
</dbReference>
<dbReference type="GO" id="GO:0005576">
    <property type="term" value="C:extracellular region"/>
    <property type="evidence" value="ECO:0007669"/>
    <property type="project" value="UniProtKB-SubCell"/>
</dbReference>
<feature type="domain" description="PLD phosphodiesterase" evidence="6">
    <location>
        <begin position="168"/>
        <end position="195"/>
    </location>
</feature>
<dbReference type="InterPro" id="IPR001736">
    <property type="entry name" value="PLipase_D/transphosphatidylase"/>
</dbReference>
<dbReference type="CDD" id="cd09111">
    <property type="entry name" value="PLDc_ymdC_like_1"/>
    <property type="match status" value="1"/>
</dbReference>